<accession>A0A443KBF3</accession>
<sequence length="127" mass="13519">MIEPNLNIVHLLLRMNAAKMNPAKGWRIAQMGYAAPVMRVLLRPVFAPDVPAAGAGAEGCAGDSDARAAPRDHPGGRPDFTAFISRRTKIAHRAGDTASGRDQGAAVPQSPKNRVKEHRRCGFPGVS</sequence>
<name>A0A443KBF3_9RHOB</name>
<evidence type="ECO:0000313" key="3">
    <source>
        <dbReference type="Proteomes" id="UP000285295"/>
    </source>
</evidence>
<dbReference type="Proteomes" id="UP000285295">
    <property type="component" value="Unassembled WGS sequence"/>
</dbReference>
<evidence type="ECO:0000256" key="1">
    <source>
        <dbReference type="SAM" id="MobiDB-lite"/>
    </source>
</evidence>
<comment type="caution">
    <text evidence="2">The sequence shown here is derived from an EMBL/GenBank/DDBJ whole genome shotgun (WGS) entry which is preliminary data.</text>
</comment>
<reference evidence="2 3" key="2">
    <citation type="submission" date="2019-01" db="EMBL/GenBank/DDBJ databases">
        <authorList>
            <person name="Li Y."/>
        </authorList>
    </citation>
    <scope>NUCLEOTIDE SEQUENCE [LARGE SCALE GENOMIC DNA]</scope>
    <source>
        <strain evidence="2 3">D19-10-3-21</strain>
    </source>
</reference>
<protein>
    <submittedName>
        <fullName evidence="2">Uncharacterized protein</fullName>
    </submittedName>
</protein>
<organism evidence="2 3">
    <name type="scientific">Paenirhodobacter populi</name>
    <dbReference type="NCBI Taxonomy" id="2306993"/>
    <lineage>
        <taxon>Bacteria</taxon>
        <taxon>Pseudomonadati</taxon>
        <taxon>Pseudomonadota</taxon>
        <taxon>Alphaproteobacteria</taxon>
        <taxon>Rhodobacterales</taxon>
        <taxon>Rhodobacter group</taxon>
        <taxon>Paenirhodobacter</taxon>
    </lineage>
</organism>
<proteinExistence type="predicted"/>
<reference evidence="2 3" key="1">
    <citation type="submission" date="2019-01" db="EMBL/GenBank/DDBJ databases">
        <title>Sinorhodobacter populi sp. nov. isolated from the symptomatic bark tissue of Populus euramericana canker.</title>
        <authorList>
            <person name="Xu G."/>
        </authorList>
    </citation>
    <scope>NUCLEOTIDE SEQUENCE [LARGE SCALE GENOMIC DNA]</scope>
    <source>
        <strain evidence="2 3">D19-10-3-21</strain>
    </source>
</reference>
<dbReference type="RefSeq" id="WP_128237098.1">
    <property type="nucleotide sequence ID" value="NZ_SAUX01000009.1"/>
</dbReference>
<feature type="region of interest" description="Disordered" evidence="1">
    <location>
        <begin position="56"/>
        <end position="127"/>
    </location>
</feature>
<feature type="compositionally biased region" description="Basic and acidic residues" evidence="1">
    <location>
        <begin position="64"/>
        <end position="76"/>
    </location>
</feature>
<dbReference type="EMBL" id="SAUX01000009">
    <property type="protein sequence ID" value="RWR29973.1"/>
    <property type="molecule type" value="Genomic_DNA"/>
</dbReference>
<gene>
    <name evidence="2" type="ORF">D2T31_08740</name>
</gene>
<dbReference type="AlphaFoldDB" id="A0A443KBF3"/>
<evidence type="ECO:0000313" key="2">
    <source>
        <dbReference type="EMBL" id="RWR29973.1"/>
    </source>
</evidence>